<organism evidence="1 2">
    <name type="scientific">Corynebacterium pilosum</name>
    <dbReference type="NCBI Taxonomy" id="35756"/>
    <lineage>
        <taxon>Bacteria</taxon>
        <taxon>Bacillati</taxon>
        <taxon>Actinomycetota</taxon>
        <taxon>Actinomycetes</taxon>
        <taxon>Mycobacteriales</taxon>
        <taxon>Corynebacteriaceae</taxon>
        <taxon>Corynebacterium</taxon>
    </lineage>
</organism>
<accession>A0A376CKG8</accession>
<dbReference type="AlphaFoldDB" id="A0A376CKG8"/>
<evidence type="ECO:0000313" key="2">
    <source>
        <dbReference type="Proteomes" id="UP000254467"/>
    </source>
</evidence>
<name>A0A376CKG8_9CORY</name>
<protein>
    <submittedName>
        <fullName evidence="1">Uncharacterized protein</fullName>
    </submittedName>
</protein>
<reference evidence="1 2" key="1">
    <citation type="submission" date="2018-06" db="EMBL/GenBank/DDBJ databases">
        <authorList>
            <consortium name="Pathogen Informatics"/>
            <person name="Doyle S."/>
        </authorList>
    </citation>
    <scope>NUCLEOTIDE SEQUENCE [LARGE SCALE GENOMIC DNA]</scope>
    <source>
        <strain evidence="1 2">NCTC11862</strain>
    </source>
</reference>
<dbReference type="RefSeq" id="WP_018582304.1">
    <property type="nucleotide sequence ID" value="NZ_LDYD01000003.1"/>
</dbReference>
<evidence type="ECO:0000313" key="1">
    <source>
        <dbReference type="EMBL" id="STC68986.1"/>
    </source>
</evidence>
<gene>
    <name evidence="1" type="ORF">NCTC11862_00763</name>
</gene>
<dbReference type="Proteomes" id="UP000254467">
    <property type="component" value="Unassembled WGS sequence"/>
</dbReference>
<keyword evidence="2" id="KW-1185">Reference proteome</keyword>
<proteinExistence type="predicted"/>
<dbReference type="EMBL" id="UFXQ01000001">
    <property type="protein sequence ID" value="STC68986.1"/>
    <property type="molecule type" value="Genomic_DNA"/>
</dbReference>
<sequence>MAKVERFAKRIVEVIQPDDVVLAEATGRSQGQYHIHLSEVDDKKGERFVRLTDVPESLIAVKLDSFDLNRAFVQTGGGKPYGRRCDYLLVDPINHLLTFIELKLGTTGGHATDVVLQLKGGRAIADYMASLMWHFDGVDIDLAGVETRFLWITFQQSYSDQFKRGSQFKADDVDDPRKLSQGRNGSINYRAVIL</sequence>
<dbReference type="OrthoDB" id="9985147at2"/>